<name>A0A1F8DMQ8_9BACT</name>
<dbReference type="GO" id="GO:0019843">
    <property type="term" value="F:rRNA binding"/>
    <property type="evidence" value="ECO:0007669"/>
    <property type="project" value="UniProtKB-UniRule"/>
</dbReference>
<gene>
    <name evidence="6" type="primary">rpsQ</name>
    <name evidence="8" type="ORF">A2108_02975</name>
</gene>
<evidence type="ECO:0000313" key="9">
    <source>
        <dbReference type="Proteomes" id="UP000178303"/>
    </source>
</evidence>
<dbReference type="NCBIfam" id="NF004123">
    <property type="entry name" value="PRK05610.1"/>
    <property type="match status" value="1"/>
</dbReference>
<evidence type="ECO:0000256" key="4">
    <source>
        <dbReference type="ARBA" id="ARBA00022980"/>
    </source>
</evidence>
<dbReference type="InterPro" id="IPR019984">
    <property type="entry name" value="Ribosomal_uS17_bact/chlr"/>
</dbReference>
<evidence type="ECO:0000256" key="1">
    <source>
        <dbReference type="ARBA" id="ARBA00010254"/>
    </source>
</evidence>
<dbReference type="InterPro" id="IPR000266">
    <property type="entry name" value="Ribosomal_uS17"/>
</dbReference>
<evidence type="ECO:0000256" key="5">
    <source>
        <dbReference type="ARBA" id="ARBA00023274"/>
    </source>
</evidence>
<evidence type="ECO:0000256" key="3">
    <source>
        <dbReference type="ARBA" id="ARBA00022884"/>
    </source>
</evidence>
<dbReference type="Proteomes" id="UP000178303">
    <property type="component" value="Unassembled WGS sequence"/>
</dbReference>
<dbReference type="PANTHER" id="PTHR10744">
    <property type="entry name" value="40S RIBOSOMAL PROTEIN S11 FAMILY MEMBER"/>
    <property type="match status" value="1"/>
</dbReference>
<keyword evidence="4 6" id="KW-0689">Ribosomal protein</keyword>
<dbReference type="PRINTS" id="PR00973">
    <property type="entry name" value="RIBOSOMALS17"/>
</dbReference>
<dbReference type="InterPro" id="IPR019979">
    <property type="entry name" value="Ribosomal_uS17_CS"/>
</dbReference>
<comment type="function">
    <text evidence="6">One of the primary rRNA binding proteins, it binds specifically to the 5'-end of 16S ribosomal RNA.</text>
</comment>
<dbReference type="EMBL" id="MGIN01000009">
    <property type="protein sequence ID" value="OGM89917.1"/>
    <property type="molecule type" value="Genomic_DNA"/>
</dbReference>
<comment type="similarity">
    <text evidence="1 6 7">Belongs to the universal ribosomal protein uS17 family.</text>
</comment>
<dbReference type="AlphaFoldDB" id="A0A1F8DMQ8"/>
<sequence length="103" mass="12472">MRKNMTNQITKKRRLTGEIVSDKMNKTRVVLITRLKKHPRYQKFYKISQRFKVHDEKNEFKIGDLVAIEETRPLSREKRWRIVELIKSGVKKQSEELEQDTDK</sequence>
<comment type="caution">
    <text evidence="8">The sequence shown here is derived from an EMBL/GenBank/DDBJ whole genome shotgun (WGS) entry which is preliminary data.</text>
</comment>
<evidence type="ECO:0000256" key="6">
    <source>
        <dbReference type="HAMAP-Rule" id="MF_01345"/>
    </source>
</evidence>
<dbReference type="NCBIfam" id="TIGR03635">
    <property type="entry name" value="uS17_bact"/>
    <property type="match status" value="1"/>
</dbReference>
<dbReference type="GO" id="GO:0022627">
    <property type="term" value="C:cytosolic small ribosomal subunit"/>
    <property type="evidence" value="ECO:0007669"/>
    <property type="project" value="UniProtKB-UniRule"/>
</dbReference>
<dbReference type="GO" id="GO:0006412">
    <property type="term" value="P:translation"/>
    <property type="evidence" value="ECO:0007669"/>
    <property type="project" value="UniProtKB-UniRule"/>
</dbReference>
<dbReference type="InterPro" id="IPR012340">
    <property type="entry name" value="NA-bd_OB-fold"/>
</dbReference>
<dbReference type="Pfam" id="PF00366">
    <property type="entry name" value="Ribosomal_S17"/>
    <property type="match status" value="1"/>
</dbReference>
<dbReference type="GO" id="GO:0003735">
    <property type="term" value="F:structural constituent of ribosome"/>
    <property type="evidence" value="ECO:0007669"/>
    <property type="project" value="UniProtKB-UniRule"/>
</dbReference>
<dbReference type="Gene3D" id="2.40.50.140">
    <property type="entry name" value="Nucleic acid-binding proteins"/>
    <property type="match status" value="1"/>
</dbReference>
<dbReference type="SUPFAM" id="SSF50249">
    <property type="entry name" value="Nucleic acid-binding proteins"/>
    <property type="match status" value="1"/>
</dbReference>
<accession>A0A1F8DMQ8</accession>
<keyword evidence="2 6" id="KW-0699">rRNA-binding</keyword>
<evidence type="ECO:0000256" key="2">
    <source>
        <dbReference type="ARBA" id="ARBA00022730"/>
    </source>
</evidence>
<keyword evidence="5 6" id="KW-0687">Ribonucleoprotein</keyword>
<evidence type="ECO:0000313" key="8">
    <source>
        <dbReference type="EMBL" id="OGM89917.1"/>
    </source>
</evidence>
<evidence type="ECO:0000256" key="7">
    <source>
        <dbReference type="RuleBase" id="RU003872"/>
    </source>
</evidence>
<protein>
    <recommendedName>
        <fullName evidence="6">Small ribosomal subunit protein uS17</fullName>
    </recommendedName>
</protein>
<comment type="subunit">
    <text evidence="6">Part of the 30S ribosomal subunit.</text>
</comment>
<dbReference type="HAMAP" id="MF_01345_B">
    <property type="entry name" value="Ribosomal_uS17_B"/>
    <property type="match status" value="1"/>
</dbReference>
<reference evidence="8 9" key="1">
    <citation type="journal article" date="2016" name="Nat. Commun.">
        <title>Thousands of microbial genomes shed light on interconnected biogeochemical processes in an aquifer system.</title>
        <authorList>
            <person name="Anantharaman K."/>
            <person name="Brown C.T."/>
            <person name="Hug L.A."/>
            <person name="Sharon I."/>
            <person name="Castelle C.J."/>
            <person name="Probst A.J."/>
            <person name="Thomas B.C."/>
            <person name="Singh A."/>
            <person name="Wilkins M.J."/>
            <person name="Karaoz U."/>
            <person name="Brodie E.L."/>
            <person name="Williams K.H."/>
            <person name="Hubbard S.S."/>
            <person name="Banfield J.F."/>
        </authorList>
    </citation>
    <scope>NUCLEOTIDE SEQUENCE [LARGE SCALE GENOMIC DNA]</scope>
</reference>
<dbReference type="CDD" id="cd00364">
    <property type="entry name" value="Ribosomal_uS17"/>
    <property type="match status" value="1"/>
</dbReference>
<keyword evidence="3 6" id="KW-0694">RNA-binding</keyword>
<organism evidence="8 9">
    <name type="scientific">Candidatus Wolfebacteria bacterium GWA1_42_9</name>
    <dbReference type="NCBI Taxonomy" id="1802553"/>
    <lineage>
        <taxon>Bacteria</taxon>
        <taxon>Candidatus Wolfeibacteriota</taxon>
    </lineage>
</organism>
<dbReference type="PANTHER" id="PTHR10744:SF1">
    <property type="entry name" value="SMALL RIBOSOMAL SUBUNIT PROTEIN US17M"/>
    <property type="match status" value="1"/>
</dbReference>
<dbReference type="PROSITE" id="PS00056">
    <property type="entry name" value="RIBOSOMAL_S17"/>
    <property type="match status" value="1"/>
</dbReference>
<proteinExistence type="inferred from homology"/>